<evidence type="ECO:0000313" key="10">
    <source>
        <dbReference type="Proteomes" id="UP000595362"/>
    </source>
</evidence>
<evidence type="ECO:0000256" key="1">
    <source>
        <dbReference type="ARBA" id="ARBA00001362"/>
    </source>
</evidence>
<name>A0A7T5R314_9BACT</name>
<evidence type="ECO:0000256" key="2">
    <source>
        <dbReference type="ARBA" id="ARBA00022670"/>
    </source>
</evidence>
<dbReference type="InterPro" id="IPR009045">
    <property type="entry name" value="Zn_M74/Hedgehog-like"/>
</dbReference>
<keyword evidence="3" id="KW-0479">Metal-binding</keyword>
<organism evidence="9 10">
    <name type="scientific">Micavibrio aeruginosavorus</name>
    <dbReference type="NCBI Taxonomy" id="349221"/>
    <lineage>
        <taxon>Bacteria</taxon>
        <taxon>Pseudomonadati</taxon>
        <taxon>Bdellovibrionota</taxon>
        <taxon>Bdellovibrionia</taxon>
        <taxon>Bdellovibrionales</taxon>
        <taxon>Pseudobdellovibrionaceae</taxon>
        <taxon>Micavibrio</taxon>
    </lineage>
</organism>
<evidence type="ECO:0000256" key="7">
    <source>
        <dbReference type="ARBA" id="ARBA00023049"/>
    </source>
</evidence>
<evidence type="ECO:0000256" key="8">
    <source>
        <dbReference type="ARBA" id="ARBA00023316"/>
    </source>
</evidence>
<dbReference type="GO" id="GO:0160237">
    <property type="term" value="F:D-Ala-D-Ala dipeptidase activity"/>
    <property type="evidence" value="ECO:0007669"/>
    <property type="project" value="UniProtKB-EC"/>
</dbReference>
<evidence type="ECO:0000313" key="9">
    <source>
        <dbReference type="EMBL" id="QQG36567.1"/>
    </source>
</evidence>
<keyword evidence="4" id="KW-0378">Hydrolase</keyword>
<dbReference type="Proteomes" id="UP000595362">
    <property type="component" value="Chromosome"/>
</dbReference>
<dbReference type="EMBL" id="CP066681">
    <property type="protein sequence ID" value="QQG36567.1"/>
    <property type="molecule type" value="Genomic_DNA"/>
</dbReference>
<dbReference type="InterPro" id="IPR000755">
    <property type="entry name" value="A_A_dipeptidase"/>
</dbReference>
<keyword evidence="5" id="KW-0862">Zinc</keyword>
<accession>A0A7T5R314</accession>
<protein>
    <submittedName>
        <fullName evidence="9">D-Ala-D-Ala dipeptidase</fullName>
    </submittedName>
</protein>
<dbReference type="Gene3D" id="3.30.1380.10">
    <property type="match status" value="1"/>
</dbReference>
<dbReference type="PANTHER" id="PTHR43126">
    <property type="entry name" value="D-ALANYL-D-ALANINE DIPEPTIDASE"/>
    <property type="match status" value="1"/>
</dbReference>
<dbReference type="GO" id="GO:0006508">
    <property type="term" value="P:proteolysis"/>
    <property type="evidence" value="ECO:0007669"/>
    <property type="project" value="UniProtKB-KW"/>
</dbReference>
<dbReference type="GO" id="GO:0071555">
    <property type="term" value="P:cell wall organization"/>
    <property type="evidence" value="ECO:0007669"/>
    <property type="project" value="UniProtKB-KW"/>
</dbReference>
<dbReference type="GO" id="GO:0046872">
    <property type="term" value="F:metal ion binding"/>
    <property type="evidence" value="ECO:0007669"/>
    <property type="project" value="UniProtKB-KW"/>
</dbReference>
<keyword evidence="7" id="KW-0482">Metalloprotease</keyword>
<reference evidence="9 10" key="1">
    <citation type="submission" date="2020-07" db="EMBL/GenBank/DDBJ databases">
        <title>Huge and variable diversity of episymbiotic CPR bacteria and DPANN archaea in groundwater ecosystems.</title>
        <authorList>
            <person name="He C.Y."/>
            <person name="Keren R."/>
            <person name="Whittaker M."/>
            <person name="Farag I.F."/>
            <person name="Doudna J."/>
            <person name="Cate J.H.D."/>
            <person name="Banfield J.F."/>
        </authorList>
    </citation>
    <scope>NUCLEOTIDE SEQUENCE [LARGE SCALE GENOMIC DNA]</scope>
    <source>
        <strain evidence="9">NC_groundwater_70_Ag_B-0.1um_54_66</strain>
    </source>
</reference>
<proteinExistence type="predicted"/>
<dbReference type="AlphaFoldDB" id="A0A7T5R314"/>
<dbReference type="SUPFAM" id="SSF55166">
    <property type="entry name" value="Hedgehog/DD-peptidase"/>
    <property type="match status" value="1"/>
</dbReference>
<comment type="catalytic activity">
    <reaction evidence="1">
        <text>D-alanyl-D-alanine + H2O = 2 D-alanine</text>
        <dbReference type="Rhea" id="RHEA:20661"/>
        <dbReference type="ChEBI" id="CHEBI:15377"/>
        <dbReference type="ChEBI" id="CHEBI:57416"/>
        <dbReference type="ChEBI" id="CHEBI:57822"/>
        <dbReference type="EC" id="3.4.13.22"/>
    </reaction>
</comment>
<evidence type="ECO:0000256" key="4">
    <source>
        <dbReference type="ARBA" id="ARBA00022801"/>
    </source>
</evidence>
<sequence>MNTPALQPIDPHDLVPMDLLIADYPLLVDVMYAGSGSFCGPVYRPAARLSLHRHMAEIVLVAARLLFERTGAQLELYDGLRTTTVQRLICETPIVRAHPHWTAEGPLRMFAPPGKGGHPRGMAIDLSIRGADGALFDMGTTVDALPEGGADATHNPAHREYARLDEAIQRNRDCLTNCLLEAAGFLGKPLKPLITEWWDYRFPDEVYNLYAPLADEDVPPALRLSNEVPEDQGCPEFPDGHYGALAEIVSQTASRYIR</sequence>
<evidence type="ECO:0000256" key="3">
    <source>
        <dbReference type="ARBA" id="ARBA00022723"/>
    </source>
</evidence>
<keyword evidence="2" id="KW-0645">Protease</keyword>
<evidence type="ECO:0000256" key="6">
    <source>
        <dbReference type="ARBA" id="ARBA00022997"/>
    </source>
</evidence>
<keyword evidence="8" id="KW-0961">Cell wall biogenesis/degradation</keyword>
<dbReference type="Pfam" id="PF01427">
    <property type="entry name" value="Peptidase_M15"/>
    <property type="match status" value="1"/>
</dbReference>
<keyword evidence="6" id="KW-0224">Dipeptidase</keyword>
<evidence type="ECO:0000256" key="5">
    <source>
        <dbReference type="ARBA" id="ARBA00022833"/>
    </source>
</evidence>
<gene>
    <name evidence="9" type="ORF">HYS17_01910</name>
</gene>
<dbReference type="GO" id="GO:0008237">
    <property type="term" value="F:metallopeptidase activity"/>
    <property type="evidence" value="ECO:0007669"/>
    <property type="project" value="UniProtKB-KW"/>
</dbReference>